<keyword evidence="4" id="KW-1185">Reference proteome</keyword>
<evidence type="ECO:0000259" key="2">
    <source>
        <dbReference type="PROSITE" id="PS51746"/>
    </source>
</evidence>
<dbReference type="InterPro" id="IPR036457">
    <property type="entry name" value="PPM-type-like_dom_sf"/>
</dbReference>
<proteinExistence type="predicted"/>
<dbReference type="Proteomes" id="UP000218765">
    <property type="component" value="Chromosome"/>
</dbReference>
<dbReference type="EMBL" id="AP018052">
    <property type="protein sequence ID" value="BAZ92459.1"/>
    <property type="molecule type" value="Genomic_DNA"/>
</dbReference>
<protein>
    <submittedName>
        <fullName evidence="3">Serine/threonine protein phosphatase</fullName>
    </submittedName>
</protein>
<evidence type="ECO:0000313" key="4">
    <source>
        <dbReference type="Proteomes" id="UP000218765"/>
    </source>
</evidence>
<dbReference type="Gene3D" id="3.60.40.10">
    <property type="entry name" value="PPM-type phosphatase domain"/>
    <property type="match status" value="1"/>
</dbReference>
<dbReference type="PANTHER" id="PTHR47992">
    <property type="entry name" value="PROTEIN PHOSPHATASE"/>
    <property type="match status" value="1"/>
</dbReference>
<feature type="compositionally biased region" description="Polar residues" evidence="1">
    <location>
        <begin position="256"/>
        <end position="270"/>
    </location>
</feature>
<dbReference type="SMART" id="SM00332">
    <property type="entry name" value="PP2Cc"/>
    <property type="match status" value="1"/>
</dbReference>
<feature type="domain" description="PPM-type phosphatase" evidence="2">
    <location>
        <begin position="1"/>
        <end position="242"/>
    </location>
</feature>
<dbReference type="PROSITE" id="PS51746">
    <property type="entry name" value="PPM_2"/>
    <property type="match status" value="1"/>
</dbReference>
<dbReference type="SMART" id="SM00331">
    <property type="entry name" value="PP2C_SIG"/>
    <property type="match status" value="1"/>
</dbReference>
<dbReference type="RefSeq" id="WP_096363593.1">
    <property type="nucleotide sequence ID" value="NZ_AP018052.1"/>
</dbReference>
<dbReference type="Pfam" id="PF13672">
    <property type="entry name" value="PP2C_2"/>
    <property type="match status" value="1"/>
</dbReference>
<dbReference type="SUPFAM" id="SSF81606">
    <property type="entry name" value="PP2C-like"/>
    <property type="match status" value="1"/>
</dbReference>
<gene>
    <name evidence="3" type="ORF">FOKN1_0054</name>
</gene>
<dbReference type="AlphaFoldDB" id="A0A1Z4VLI5"/>
<dbReference type="InterPro" id="IPR001932">
    <property type="entry name" value="PPM-type_phosphatase-like_dom"/>
</dbReference>
<dbReference type="InterPro" id="IPR015655">
    <property type="entry name" value="PP2C"/>
</dbReference>
<name>A0A1Z4VLI5_9GAMM</name>
<dbReference type="CDD" id="cd00143">
    <property type="entry name" value="PP2Cc"/>
    <property type="match status" value="1"/>
</dbReference>
<reference evidence="3 4" key="1">
    <citation type="submission" date="2017-05" db="EMBL/GenBank/DDBJ databases">
        <title>Thiocyanate degradation by Thiohalobacter thiocyanaticus FOKN1.</title>
        <authorList>
            <person name="Oshiki M."/>
            <person name="Fukushima T."/>
            <person name="Kawano S."/>
            <person name="Nakagawa J."/>
        </authorList>
    </citation>
    <scope>NUCLEOTIDE SEQUENCE [LARGE SCALE GENOMIC DNA]</scope>
    <source>
        <strain evidence="3 4">FOKN1</strain>
    </source>
</reference>
<dbReference type="GO" id="GO:0004722">
    <property type="term" value="F:protein serine/threonine phosphatase activity"/>
    <property type="evidence" value="ECO:0007669"/>
    <property type="project" value="InterPro"/>
</dbReference>
<evidence type="ECO:0000256" key="1">
    <source>
        <dbReference type="SAM" id="MobiDB-lite"/>
    </source>
</evidence>
<accession>A0A1Z4VLI5</accession>
<dbReference type="OrthoDB" id="9801841at2"/>
<dbReference type="KEGG" id="ttc:FOKN1_0054"/>
<sequence>MRFTSRQTSRIGNRSSNQDRSLVLADSDGVLLAVADGMGGHARGDLAAQAFVDSLARRFRQRDPLQDPAEFLTEALAAAHRTIIAVGQAQRPPIAPLTTGVVCLISGETAHWAHVGDSRLYLLRQDTVAFQTRDHTPLADMIDAGLLSERQARSHRLRNQVSRCLGDATVVPEPTLGPTAWLQPGDVLLLCSDGLWSPLEPSQLQTLTASENLADCLETLAVTAEARSYPHSDNVTAVALRWEGADSGSEPAPESGQRTGNGNDTGSLSSLDRAIAAIEQAMADYADEIPTDAPAQDRSQSV</sequence>
<feature type="region of interest" description="Disordered" evidence="1">
    <location>
        <begin position="244"/>
        <end position="273"/>
    </location>
</feature>
<organism evidence="3 4">
    <name type="scientific">Thiohalobacter thiocyanaticus</name>
    <dbReference type="NCBI Taxonomy" id="585455"/>
    <lineage>
        <taxon>Bacteria</taxon>
        <taxon>Pseudomonadati</taxon>
        <taxon>Pseudomonadota</taxon>
        <taxon>Gammaproteobacteria</taxon>
        <taxon>Thiohalobacterales</taxon>
        <taxon>Thiohalobacteraceae</taxon>
        <taxon>Thiohalobacter</taxon>
    </lineage>
</organism>
<evidence type="ECO:0000313" key="3">
    <source>
        <dbReference type="EMBL" id="BAZ92459.1"/>
    </source>
</evidence>